<dbReference type="EMBL" id="CP061036">
    <property type="protein sequence ID" value="QQV79299.1"/>
    <property type="molecule type" value="Genomic_DNA"/>
</dbReference>
<gene>
    <name evidence="2" type="ORF">H5J25_18800</name>
</gene>
<geneLocation type="plasmid" evidence="2 3">
    <name>punnamed1</name>
</geneLocation>
<dbReference type="RefSeq" id="WP_202096579.1">
    <property type="nucleotide sequence ID" value="NZ_CP061036.1"/>
</dbReference>
<organism evidence="2 3">
    <name type="scientific">Sphingomonas aliaeris</name>
    <dbReference type="NCBI Taxonomy" id="2759526"/>
    <lineage>
        <taxon>Bacteria</taxon>
        <taxon>Pseudomonadati</taxon>
        <taxon>Pseudomonadota</taxon>
        <taxon>Alphaproteobacteria</taxon>
        <taxon>Sphingomonadales</taxon>
        <taxon>Sphingomonadaceae</taxon>
        <taxon>Sphingomonas</taxon>
    </lineage>
</organism>
<reference evidence="3" key="1">
    <citation type="submission" date="2020-09" db="EMBL/GenBank/DDBJ databases">
        <title>Sphingomonas sp., a new species isolated from pork steak.</title>
        <authorList>
            <person name="Heidler von Heilborn D."/>
        </authorList>
    </citation>
    <scope>NUCLEOTIDE SEQUENCE [LARGE SCALE GENOMIC DNA]</scope>
    <source>
        <plasmid evidence="3">punnamed1</plasmid>
    </source>
</reference>
<keyword evidence="2" id="KW-0614">Plasmid</keyword>
<dbReference type="Proteomes" id="UP000595894">
    <property type="component" value="Plasmid punnamed1"/>
</dbReference>
<accession>A0A974S674</accession>
<feature type="compositionally biased region" description="Acidic residues" evidence="1">
    <location>
        <begin position="119"/>
        <end position="136"/>
    </location>
</feature>
<keyword evidence="3" id="KW-1185">Reference proteome</keyword>
<dbReference type="AlphaFoldDB" id="A0A974S674"/>
<feature type="region of interest" description="Disordered" evidence="1">
    <location>
        <begin position="1"/>
        <end position="37"/>
    </location>
</feature>
<evidence type="ECO:0000313" key="2">
    <source>
        <dbReference type="EMBL" id="QQV79299.1"/>
    </source>
</evidence>
<feature type="region of interest" description="Disordered" evidence="1">
    <location>
        <begin position="90"/>
        <end position="147"/>
    </location>
</feature>
<protein>
    <submittedName>
        <fullName evidence="2">Uncharacterized protein</fullName>
    </submittedName>
</protein>
<evidence type="ECO:0000256" key="1">
    <source>
        <dbReference type="SAM" id="MobiDB-lite"/>
    </source>
</evidence>
<evidence type="ECO:0000313" key="3">
    <source>
        <dbReference type="Proteomes" id="UP000595894"/>
    </source>
</evidence>
<name>A0A974S674_9SPHN</name>
<dbReference type="KEGG" id="sari:H5J25_18800"/>
<proteinExistence type="predicted"/>
<sequence>MQKQADLFDTDVNPFTNPEPMAEPAVQVADEDEPAPRVDPLAAPCGFVNCRNLPCRRLASRPLLLDGKPFVHRGIPMLHCDPACWRDVDANQVPETTEPQDDAGDYPADRDDPGPEAPPDYDDWSGWERADDDGFGADDGGREEGEG</sequence>